<evidence type="ECO:0000313" key="3">
    <source>
        <dbReference type="EMBL" id="BCX49796.1"/>
    </source>
</evidence>
<evidence type="ECO:0000256" key="1">
    <source>
        <dbReference type="SAM" id="MobiDB-lite"/>
    </source>
</evidence>
<proteinExistence type="predicted"/>
<reference evidence="3 4" key="1">
    <citation type="submission" date="2021-06" db="EMBL/GenBank/DDBJ databases">
        <title>Complete genome of Haloferula helveola possessing various polysaccharide degrading enzymes.</title>
        <authorList>
            <person name="Takami H."/>
            <person name="Huang C."/>
            <person name="Hamasaki K."/>
        </authorList>
    </citation>
    <scope>NUCLEOTIDE SEQUENCE [LARGE SCALE GENOMIC DNA]</scope>
    <source>
        <strain evidence="3 4">CN-1</strain>
    </source>
</reference>
<feature type="region of interest" description="Disordered" evidence="1">
    <location>
        <begin position="281"/>
        <end position="340"/>
    </location>
</feature>
<feature type="compositionally biased region" description="Pro residues" evidence="1">
    <location>
        <begin position="323"/>
        <end position="340"/>
    </location>
</feature>
<feature type="compositionally biased region" description="Gly residues" evidence="1">
    <location>
        <begin position="288"/>
        <end position="310"/>
    </location>
</feature>
<keyword evidence="4" id="KW-1185">Reference proteome</keyword>
<name>A0ABN6H805_9BACT</name>
<accession>A0ABN6H805</accession>
<organism evidence="3 4">
    <name type="scientific">Haloferula helveola</name>
    <dbReference type="NCBI Taxonomy" id="490095"/>
    <lineage>
        <taxon>Bacteria</taxon>
        <taxon>Pseudomonadati</taxon>
        <taxon>Verrucomicrobiota</taxon>
        <taxon>Verrucomicrobiia</taxon>
        <taxon>Verrucomicrobiales</taxon>
        <taxon>Verrucomicrobiaceae</taxon>
        <taxon>Haloferula</taxon>
    </lineage>
</organism>
<sequence>MKPFPLLLLFALPLAAHPNHEASVHNDDLDLKQAHTDPPARNQVSIRVAGKRRIIQSNGIPDHDTGQFPSRNNPNSITEQSYSFEIPVKPEVSSRGTAVGHNLFGVALNGVVFDPATAEYYRNDRSSDWNYEALGGAVDLGLDDHHAHVQPTGAYHYHGLPSGLFERLSGGKQQMTLVGWAADGFPIYGLYGYKDPKDAKSGVVKVRSSYRLKQGTRQGSAAPRGKHDGTYTSDYEYVDGLGDLDECNGRFGVTPEFPEGSYHYILSEDYPFIPRLFRGEPNRTFMKGGPGGGQRGGPPGGGPPVGGGRPQGPPPGSDRRPPFGHPPHGNPPEGPPPGRR</sequence>
<dbReference type="Proteomes" id="UP001374893">
    <property type="component" value="Chromosome"/>
</dbReference>
<dbReference type="InterPro" id="IPR025924">
    <property type="entry name" value="YHYH_dom"/>
</dbReference>
<feature type="region of interest" description="Disordered" evidence="1">
    <location>
        <begin position="210"/>
        <end position="232"/>
    </location>
</feature>
<gene>
    <name evidence="3" type="ORF">HAHE_37040</name>
</gene>
<feature type="domain" description="YHYH" evidence="2">
    <location>
        <begin position="83"/>
        <end position="279"/>
    </location>
</feature>
<dbReference type="Pfam" id="PF14240">
    <property type="entry name" value="YHYH"/>
    <property type="match status" value="1"/>
</dbReference>
<evidence type="ECO:0000259" key="2">
    <source>
        <dbReference type="Pfam" id="PF14240"/>
    </source>
</evidence>
<protein>
    <recommendedName>
        <fullName evidence="2">YHYH domain-containing protein</fullName>
    </recommendedName>
</protein>
<evidence type="ECO:0000313" key="4">
    <source>
        <dbReference type="Proteomes" id="UP001374893"/>
    </source>
</evidence>
<dbReference type="RefSeq" id="WP_338686559.1">
    <property type="nucleotide sequence ID" value="NZ_AP024702.1"/>
</dbReference>
<dbReference type="EMBL" id="AP024702">
    <property type="protein sequence ID" value="BCX49796.1"/>
    <property type="molecule type" value="Genomic_DNA"/>
</dbReference>